<dbReference type="SUPFAM" id="SSF53098">
    <property type="entry name" value="Ribonuclease H-like"/>
    <property type="match status" value="1"/>
</dbReference>
<name>A0A9J6QZP7_9FIRM</name>
<dbReference type="PANTHER" id="PTHR38462">
    <property type="entry name" value="EXONUCLEASE-LIKE PROTEIN"/>
    <property type="match status" value="1"/>
</dbReference>
<dbReference type="PANTHER" id="PTHR38462:SF1">
    <property type="entry name" value="YPRB RIBONUCLEASE H-LIKE DOMAIN-CONTAINING PROTEIN"/>
    <property type="match status" value="1"/>
</dbReference>
<keyword evidence="3" id="KW-1185">Reference proteome</keyword>
<dbReference type="EMBL" id="JAOSHN010000016">
    <property type="protein sequence ID" value="MCU7380901.1"/>
    <property type="molecule type" value="Genomic_DNA"/>
</dbReference>
<evidence type="ECO:0000313" key="2">
    <source>
        <dbReference type="EMBL" id="MCU7380901.1"/>
    </source>
</evidence>
<dbReference type="InterPro" id="IPR036397">
    <property type="entry name" value="RNaseH_sf"/>
</dbReference>
<gene>
    <name evidence="2" type="ORF">OBO34_21535</name>
</gene>
<comment type="caution">
    <text evidence="2">The sequence shown here is derived from an EMBL/GenBank/DDBJ whole genome shotgun (WGS) entry which is preliminary data.</text>
</comment>
<protein>
    <submittedName>
        <fullName evidence="2">Ribonuclease H-like domain-containing protein</fullName>
    </submittedName>
</protein>
<dbReference type="InterPro" id="IPR038720">
    <property type="entry name" value="YprB_RNase_H-like_dom"/>
</dbReference>
<reference evidence="2" key="1">
    <citation type="submission" date="2022-09" db="EMBL/GenBank/DDBJ databases">
        <title>Culturomic study of gut microbiota in children with autism spectrum disorder.</title>
        <authorList>
            <person name="Efimov B.A."/>
            <person name="Chaplin A.V."/>
            <person name="Sokolova S.R."/>
            <person name="Pikina A.P."/>
            <person name="Korzhanova M."/>
            <person name="Belova V."/>
            <person name="Korostin D."/>
        </authorList>
    </citation>
    <scope>NUCLEOTIDE SEQUENCE</scope>
    <source>
        <strain evidence="2">ASD5510</strain>
    </source>
</reference>
<dbReference type="Pfam" id="PF13482">
    <property type="entry name" value="RNase_H_2"/>
    <property type="match status" value="1"/>
</dbReference>
<dbReference type="InterPro" id="IPR012337">
    <property type="entry name" value="RNaseH-like_sf"/>
</dbReference>
<dbReference type="Proteomes" id="UP001065549">
    <property type="component" value="Unassembled WGS sequence"/>
</dbReference>
<proteinExistence type="predicted"/>
<evidence type="ECO:0000259" key="1">
    <source>
        <dbReference type="Pfam" id="PF13482"/>
    </source>
</evidence>
<dbReference type="AlphaFoldDB" id="A0A9J6QZP7"/>
<accession>A0A9J6QZP7</accession>
<dbReference type="GO" id="GO:0003676">
    <property type="term" value="F:nucleic acid binding"/>
    <property type="evidence" value="ECO:0007669"/>
    <property type="project" value="InterPro"/>
</dbReference>
<feature type="domain" description="YprB ribonuclease H-like" evidence="1">
    <location>
        <begin position="30"/>
        <end position="193"/>
    </location>
</feature>
<dbReference type="RefSeq" id="WP_253020349.1">
    <property type="nucleotide sequence ID" value="NZ_JAOSHN010000016.1"/>
</dbReference>
<sequence length="337" mass="38827">MEYITDKIAYPLYASKAFDLYFDGMRLGVVDIETTGLSPQRSRFVLGGLLTVEDGMLQVQQFFAEDLSQEKETLQAYLSAVSETDFLLTYNGKHFDVPFIKGRAGRPAPQLPFNLDLYLLVKIYSPVRKFLPNLKQKTVENFLGLWDHRKDEISGAESVELYYQYLSQKDPFVKEKILLHNHDDILQLYRLLAVLEKADVHKAMFHMGFPLKPDVPGQPGLIVEQIAFSGNQLKISGSQRQPGWDYKCFEWGEVSCYADFSRQNGIFSVSVPLIKQAGLVLVDLKAMKLDLSIFEKYPGCQEGFLILEQQHEKHYLEINHFVKIFLERMLNQWIIKP</sequence>
<dbReference type="Gene3D" id="3.30.420.10">
    <property type="entry name" value="Ribonuclease H-like superfamily/Ribonuclease H"/>
    <property type="match status" value="1"/>
</dbReference>
<evidence type="ECO:0000313" key="3">
    <source>
        <dbReference type="Proteomes" id="UP001065549"/>
    </source>
</evidence>
<organism evidence="2 3">
    <name type="scientific">Hominibacterium faecale</name>
    <dbReference type="NCBI Taxonomy" id="2839743"/>
    <lineage>
        <taxon>Bacteria</taxon>
        <taxon>Bacillati</taxon>
        <taxon>Bacillota</taxon>
        <taxon>Clostridia</taxon>
        <taxon>Peptostreptococcales</taxon>
        <taxon>Anaerovoracaceae</taxon>
        <taxon>Hominibacterium</taxon>
    </lineage>
</organism>